<organism evidence="14">
    <name type="scientific">Ensete ventricosum</name>
    <name type="common">Abyssinian banana</name>
    <name type="synonym">Musa ensete</name>
    <dbReference type="NCBI Taxonomy" id="4639"/>
    <lineage>
        <taxon>Eukaryota</taxon>
        <taxon>Viridiplantae</taxon>
        <taxon>Streptophyta</taxon>
        <taxon>Embryophyta</taxon>
        <taxon>Tracheophyta</taxon>
        <taxon>Spermatophyta</taxon>
        <taxon>Magnoliopsida</taxon>
        <taxon>Liliopsida</taxon>
        <taxon>Zingiberales</taxon>
        <taxon>Musaceae</taxon>
        <taxon>Ensete</taxon>
    </lineage>
</organism>
<keyword evidence="3 12" id="KW-0812">Transmembrane</keyword>
<evidence type="ECO:0000256" key="9">
    <source>
        <dbReference type="ARBA" id="ARBA00023286"/>
    </source>
</evidence>
<proteinExistence type="predicted"/>
<dbReference type="InterPro" id="IPR001320">
    <property type="entry name" value="Iontro_rcpt_C"/>
</dbReference>
<dbReference type="GO" id="GO:0015276">
    <property type="term" value="F:ligand-gated monoatomic ion channel activity"/>
    <property type="evidence" value="ECO:0007669"/>
    <property type="project" value="InterPro"/>
</dbReference>
<keyword evidence="2" id="KW-0813">Transport</keyword>
<keyword evidence="9" id="KW-1071">Ligand-gated ion channel</keyword>
<dbReference type="Pfam" id="PF00060">
    <property type="entry name" value="Lig_chan"/>
    <property type="match status" value="1"/>
</dbReference>
<evidence type="ECO:0000256" key="2">
    <source>
        <dbReference type="ARBA" id="ARBA00022448"/>
    </source>
</evidence>
<evidence type="ECO:0000313" key="14">
    <source>
        <dbReference type="EMBL" id="RZR74270.1"/>
    </source>
</evidence>
<dbReference type="Gene3D" id="3.40.190.10">
    <property type="entry name" value="Periplasmic binding protein-like II"/>
    <property type="match status" value="1"/>
</dbReference>
<evidence type="ECO:0000256" key="12">
    <source>
        <dbReference type="SAM" id="Phobius"/>
    </source>
</evidence>
<protein>
    <recommendedName>
        <fullName evidence="13">Ionotropic glutamate receptor C-terminal domain-containing protein</fullName>
    </recommendedName>
</protein>
<dbReference type="GO" id="GO:0016020">
    <property type="term" value="C:membrane"/>
    <property type="evidence" value="ECO:0007669"/>
    <property type="project" value="UniProtKB-SubCell"/>
</dbReference>
<evidence type="ECO:0000256" key="3">
    <source>
        <dbReference type="ARBA" id="ARBA00022692"/>
    </source>
</evidence>
<evidence type="ECO:0000256" key="4">
    <source>
        <dbReference type="ARBA" id="ARBA00022989"/>
    </source>
</evidence>
<feature type="transmembrane region" description="Helical" evidence="12">
    <location>
        <begin position="215"/>
        <end position="234"/>
    </location>
</feature>
<feature type="domain" description="Ionotropic glutamate receptor C-terminal" evidence="13">
    <location>
        <begin position="5"/>
        <end position="192"/>
    </location>
</feature>
<dbReference type="SUPFAM" id="SSF53850">
    <property type="entry name" value="Periplasmic binding protein-like II"/>
    <property type="match status" value="2"/>
</dbReference>
<feature type="compositionally biased region" description="Low complexity" evidence="11">
    <location>
        <begin position="291"/>
        <end position="302"/>
    </location>
</feature>
<keyword evidence="7" id="KW-0675">Receptor</keyword>
<sequence>MSNLSRVVVIIWVFVVLILQSSYTASLTSMLTVQQFRPTVSDFEELRLSGQYVGYLKSSFTKGLLLKLGFEESKLKPFRSPQQYQEALSNGSVAAIIDEIPYLRVFLKDYCDNYTMAGQTYKTGGFGYVNLSLSLSLSLSHPGNSSLTCVCSVMLPQVFPKGSPLASDLSRAILNITEGEEMTEIERRWFGDQTSCPNQGSTLSSDTDRLDIKSFWGLFLITGAVSMLCCIVFLSRSAYRNRRIFKAIAAEKSFGRRLLSIARLFDARDSSSHGTRRRTEPKQVGPATRDASPSASPYSNYADTQTTISDHTFDGGSPLPEIGSPIPDPRPHAEITEASR</sequence>
<keyword evidence="10" id="KW-0407">Ion channel</keyword>
<gene>
    <name evidence="14" type="ORF">BHM03_00034545</name>
</gene>
<evidence type="ECO:0000256" key="6">
    <source>
        <dbReference type="ARBA" id="ARBA00023136"/>
    </source>
</evidence>
<evidence type="ECO:0000256" key="1">
    <source>
        <dbReference type="ARBA" id="ARBA00004141"/>
    </source>
</evidence>
<dbReference type="Proteomes" id="UP000290560">
    <property type="component" value="Unassembled WGS sequence"/>
</dbReference>
<evidence type="ECO:0000256" key="7">
    <source>
        <dbReference type="ARBA" id="ARBA00023170"/>
    </source>
</evidence>
<keyword evidence="6 12" id="KW-0472">Membrane</keyword>
<dbReference type="PANTHER" id="PTHR18966">
    <property type="entry name" value="IONOTROPIC GLUTAMATE RECEPTOR"/>
    <property type="match status" value="1"/>
</dbReference>
<keyword evidence="4 12" id="KW-1133">Transmembrane helix</keyword>
<evidence type="ECO:0000256" key="8">
    <source>
        <dbReference type="ARBA" id="ARBA00023180"/>
    </source>
</evidence>
<keyword evidence="5" id="KW-0406">Ion transport</keyword>
<evidence type="ECO:0000256" key="11">
    <source>
        <dbReference type="SAM" id="MobiDB-lite"/>
    </source>
</evidence>
<dbReference type="EMBL" id="KV876177">
    <property type="protein sequence ID" value="RZR74270.1"/>
    <property type="molecule type" value="Genomic_DNA"/>
</dbReference>
<dbReference type="Gene3D" id="1.10.287.70">
    <property type="match status" value="1"/>
</dbReference>
<feature type="region of interest" description="Disordered" evidence="11">
    <location>
        <begin position="270"/>
        <end position="340"/>
    </location>
</feature>
<accession>A0A445MJ35</accession>
<feature type="compositionally biased region" description="Basic and acidic residues" evidence="11">
    <location>
        <begin position="270"/>
        <end position="281"/>
    </location>
</feature>
<feature type="compositionally biased region" description="Basic and acidic residues" evidence="11">
    <location>
        <begin position="329"/>
        <end position="340"/>
    </location>
</feature>
<dbReference type="AlphaFoldDB" id="A0A445MJ35"/>
<comment type="subcellular location">
    <subcellularLocation>
        <location evidence="1">Membrane</location>
        <topology evidence="1">Multi-pass membrane protein</topology>
    </subcellularLocation>
</comment>
<evidence type="ECO:0000259" key="13">
    <source>
        <dbReference type="SMART" id="SM00079"/>
    </source>
</evidence>
<evidence type="ECO:0000256" key="5">
    <source>
        <dbReference type="ARBA" id="ARBA00023065"/>
    </source>
</evidence>
<name>A0A445MJ35_ENSVE</name>
<dbReference type="SMART" id="SM00079">
    <property type="entry name" value="PBPe"/>
    <property type="match status" value="1"/>
</dbReference>
<keyword evidence="8" id="KW-0325">Glycoprotein</keyword>
<dbReference type="InterPro" id="IPR015683">
    <property type="entry name" value="Ionotropic_Glu_rcpt"/>
</dbReference>
<reference evidence="14" key="1">
    <citation type="journal article" date="2018" name="Data Brief">
        <title>Genome sequence data from 17 accessions of Ensete ventricosum, a staple food crop for millions in Ethiopia.</title>
        <authorList>
            <person name="Yemataw Z."/>
            <person name="Muzemil S."/>
            <person name="Ambachew D."/>
            <person name="Tripathi L."/>
            <person name="Tesfaye K."/>
            <person name="Chala A."/>
            <person name="Farbos A."/>
            <person name="O'Neill P."/>
            <person name="Moore K."/>
            <person name="Grant M."/>
            <person name="Studholme D.J."/>
        </authorList>
    </citation>
    <scope>NUCLEOTIDE SEQUENCE [LARGE SCALE GENOMIC DNA]</scope>
    <source>
        <tissue evidence="14">Leaf</tissue>
    </source>
</reference>
<evidence type="ECO:0000256" key="10">
    <source>
        <dbReference type="ARBA" id="ARBA00023303"/>
    </source>
</evidence>